<evidence type="ECO:0000256" key="7">
    <source>
        <dbReference type="SAM" id="Phobius"/>
    </source>
</evidence>
<dbReference type="Pfam" id="PF02470">
    <property type="entry name" value="MlaD"/>
    <property type="match status" value="6"/>
</dbReference>
<feature type="domain" description="Mce/MlaD" evidence="8">
    <location>
        <begin position="283"/>
        <end position="350"/>
    </location>
</feature>
<feature type="transmembrane region" description="Helical" evidence="7">
    <location>
        <begin position="25"/>
        <end position="44"/>
    </location>
</feature>
<dbReference type="InterPro" id="IPR003399">
    <property type="entry name" value="Mce/MlaD"/>
</dbReference>
<evidence type="ECO:0000256" key="3">
    <source>
        <dbReference type="ARBA" id="ARBA00022519"/>
    </source>
</evidence>
<evidence type="ECO:0000259" key="8">
    <source>
        <dbReference type="Pfam" id="PF02470"/>
    </source>
</evidence>
<organism evidence="9 10">
    <name type="scientific">Hafnia alvei ATCC 51873</name>
    <dbReference type="NCBI Taxonomy" id="1002364"/>
    <lineage>
        <taxon>Bacteria</taxon>
        <taxon>Pseudomonadati</taxon>
        <taxon>Pseudomonadota</taxon>
        <taxon>Gammaproteobacteria</taxon>
        <taxon>Enterobacterales</taxon>
        <taxon>Hafniaceae</taxon>
        <taxon>Hafnia</taxon>
    </lineage>
</organism>
<evidence type="ECO:0000256" key="1">
    <source>
        <dbReference type="ARBA" id="ARBA00004533"/>
    </source>
</evidence>
<evidence type="ECO:0000256" key="5">
    <source>
        <dbReference type="ARBA" id="ARBA00022989"/>
    </source>
</evidence>
<dbReference type="PANTHER" id="PTHR30462">
    <property type="entry name" value="INTERMEMBRANE TRANSPORT PROTEIN PQIB-RELATED"/>
    <property type="match status" value="1"/>
</dbReference>
<feature type="domain" description="Mce/MlaD" evidence="8">
    <location>
        <begin position="165"/>
        <end position="222"/>
    </location>
</feature>
<dbReference type="PATRIC" id="fig|1002364.3.peg.3314"/>
<dbReference type="AlphaFoldDB" id="G9YAP2"/>
<evidence type="ECO:0000256" key="6">
    <source>
        <dbReference type="ARBA" id="ARBA00023136"/>
    </source>
</evidence>
<evidence type="ECO:0000256" key="2">
    <source>
        <dbReference type="ARBA" id="ARBA00022475"/>
    </source>
</evidence>
<evidence type="ECO:0000313" key="10">
    <source>
        <dbReference type="Proteomes" id="UP000005959"/>
    </source>
</evidence>
<accession>G9YAP2</accession>
<feature type="domain" description="Mce/MlaD" evidence="8">
    <location>
        <begin position="635"/>
        <end position="724"/>
    </location>
</feature>
<keyword evidence="2" id="KW-1003">Cell membrane</keyword>
<dbReference type="Proteomes" id="UP000005959">
    <property type="component" value="Unassembled WGS sequence"/>
</dbReference>
<dbReference type="GO" id="GO:0005886">
    <property type="term" value="C:plasma membrane"/>
    <property type="evidence" value="ECO:0007669"/>
    <property type="project" value="UniProtKB-SubCell"/>
</dbReference>
<keyword evidence="3" id="KW-0997">Cell inner membrane</keyword>
<keyword evidence="6 7" id="KW-0472">Membrane</keyword>
<keyword evidence="5 7" id="KW-1133">Transmembrane helix</keyword>
<dbReference type="PANTHER" id="PTHR30462:SF0">
    <property type="entry name" value="INTERMEMBRANE TRANSPORT PROTEIN YEBT"/>
    <property type="match status" value="1"/>
</dbReference>
<dbReference type="EMBL" id="AGCI01000088">
    <property type="protein sequence ID" value="EHM39777.1"/>
    <property type="molecule type" value="Genomic_DNA"/>
</dbReference>
<sequence length="878" mass="95525">MLMQQETPNTPTNATLRRKRRISPFWLLPFIALLIAGWLIYSTLQERGDTVIIDFQSAAGLVAGRTPVRYQGVEVGTVQKIALSKDLNKIEVSVSIKSDMKDALRDGTQFWLVTPKASLAGISGLDALVGGNYIGMMPGTGKPSKHFVALDTQPKFRLNTGELLIHLFAPDLGSLSAGSLVYYRKIPVGKVYDFTIAENQQGVSIDVLIDKRFANLVKDNSRFWNVSGFKGNFGLDGVSVQMESMAALVNGAIAFDSPQDGKQAKANHNYTLYPDLAHSQRGVAIGLDLPNGDGLAADRTPLIYQGLQVGTLTKMTLEKDGKVNGELTIDPSIVDLMRSGTRIKMTSPKLSLDNAKLSQLLTGNVFELIPGEGEPQNHFTVLPSAEALLQQPNVLKVTLSAPQSYGVDVGQPLSMNGIKIGQVLNRVLKDNNVVFDVAIDAQYRNRIHADSKFIVNSRLDVKFGVDGVQVLGASAQEWLDGGIRIVAGSKGEPKDKYPLYQNSEHAEQGFVGDLPPATLTLLADTLPDIQTGSVVLYRKFQVGEIVDVRPKVNAFEVDIYIQPAYRKLLTPQTIFWAEGGAKVQLNGSGLTVQASPLDRAIKGAISFDNIEGVSVTKGQKRELYASETAARAIGSQITLRTYDASKLSAGMPIRYLGIDIGQVESLKLSNERNEVLAKAVLYPEYVDSFARQGTRFSIVTPEISATGVSNLETLLQPYINLEPGHGRTMRTFELQQASIADSRYLDGLSVIVDAPETGSLQIGTPVLFRGIEVGTVTGLYLGSMSDRVHVALRISKKYQRLVRENSVFWLASGYNVEFGLTGGMVKTGTFQQFIRGGIAFATPPTTPLAPQAQPNTHYLLNDNAPDKWQSWGTAIPLR</sequence>
<dbReference type="InterPro" id="IPR051800">
    <property type="entry name" value="PqiA-PqiB_transport"/>
</dbReference>
<evidence type="ECO:0000313" key="9">
    <source>
        <dbReference type="EMBL" id="EHM39777.1"/>
    </source>
</evidence>
<feature type="domain" description="Mce/MlaD" evidence="8">
    <location>
        <begin position="48"/>
        <end position="139"/>
    </location>
</feature>
<keyword evidence="4 7" id="KW-0812">Transmembrane</keyword>
<evidence type="ECO:0000256" key="4">
    <source>
        <dbReference type="ARBA" id="ARBA00022692"/>
    </source>
</evidence>
<reference evidence="9 10" key="1">
    <citation type="submission" date="2011-08" db="EMBL/GenBank/DDBJ databases">
        <authorList>
            <person name="Weinstock G."/>
            <person name="Sodergren E."/>
            <person name="Clifton S."/>
            <person name="Fulton L."/>
            <person name="Fulton B."/>
            <person name="Courtney L."/>
            <person name="Fronick C."/>
            <person name="Harrison M."/>
            <person name="Strong C."/>
            <person name="Farmer C."/>
            <person name="Delahaunty K."/>
            <person name="Markovic C."/>
            <person name="Hall O."/>
            <person name="Minx P."/>
            <person name="Tomlinson C."/>
            <person name="Mitreva M."/>
            <person name="Hou S."/>
            <person name="Chen J."/>
            <person name="Wollam A."/>
            <person name="Pepin K.H."/>
            <person name="Johnson M."/>
            <person name="Bhonagiri V."/>
            <person name="Zhang X."/>
            <person name="Suruliraj S."/>
            <person name="Warren W."/>
            <person name="Chinwalla A."/>
            <person name="Mardis E.R."/>
            <person name="Wilson R.K."/>
        </authorList>
    </citation>
    <scope>NUCLEOTIDE SEQUENCE [LARGE SCALE GENOMIC DNA]</scope>
    <source>
        <strain evidence="9 10">ATCC 51873</strain>
    </source>
</reference>
<name>G9YAP2_HAFAL</name>
<protein>
    <recommendedName>
        <fullName evidence="8">Mce/MlaD domain-containing protein</fullName>
    </recommendedName>
</protein>
<feature type="domain" description="Mce/MlaD" evidence="8">
    <location>
        <begin position="396"/>
        <end position="457"/>
    </location>
</feature>
<feature type="domain" description="Mce/MlaD" evidence="8">
    <location>
        <begin position="747"/>
        <end position="808"/>
    </location>
</feature>
<comment type="caution">
    <text evidence="9">The sequence shown here is derived from an EMBL/GenBank/DDBJ whole genome shotgun (WGS) entry which is preliminary data.</text>
</comment>
<dbReference type="HOGENOM" id="CLU_015836_0_0_6"/>
<gene>
    <name evidence="9" type="ORF">HMPREF0454_03668</name>
</gene>
<comment type="subcellular location">
    <subcellularLocation>
        <location evidence="1">Cell inner membrane</location>
    </subcellularLocation>
</comment>
<proteinExistence type="predicted"/>